<dbReference type="EMBL" id="JAMPLM010000018">
    <property type="protein sequence ID" value="MEP1060497.1"/>
    <property type="molecule type" value="Genomic_DNA"/>
</dbReference>
<sequence>MTETPGSYAGENIPQPSHRPSRLEQMSLLIWHPLFTGKCPRCGEAMLRLMSLLNSSIVGAVERMLLDSQSKRRRVNLWVYSEVTLQADLRRVAASGHRDLDKEACQIDSRMAAEVQ</sequence>
<name>A0ABV0KMY9_9CYAN</name>
<evidence type="ECO:0000313" key="2">
    <source>
        <dbReference type="Proteomes" id="UP001476950"/>
    </source>
</evidence>
<proteinExistence type="predicted"/>
<keyword evidence="2" id="KW-1185">Reference proteome</keyword>
<comment type="caution">
    <text evidence="1">The sequence shown here is derived from an EMBL/GenBank/DDBJ whole genome shotgun (WGS) entry which is preliminary data.</text>
</comment>
<evidence type="ECO:0000313" key="1">
    <source>
        <dbReference type="EMBL" id="MEP1060497.1"/>
    </source>
</evidence>
<dbReference type="RefSeq" id="WP_190452527.1">
    <property type="nucleotide sequence ID" value="NZ_JAMPLM010000018.1"/>
</dbReference>
<organism evidence="1 2">
    <name type="scientific">Stenomitos frigidus AS-A4</name>
    <dbReference type="NCBI Taxonomy" id="2933935"/>
    <lineage>
        <taxon>Bacteria</taxon>
        <taxon>Bacillati</taxon>
        <taxon>Cyanobacteriota</taxon>
        <taxon>Cyanophyceae</taxon>
        <taxon>Leptolyngbyales</taxon>
        <taxon>Leptolyngbyaceae</taxon>
        <taxon>Stenomitos</taxon>
    </lineage>
</organism>
<reference evidence="1 2" key="1">
    <citation type="submission" date="2022-04" db="EMBL/GenBank/DDBJ databases">
        <title>Positive selection, recombination, and allopatry shape intraspecific diversity of widespread and dominant cyanobacteria.</title>
        <authorList>
            <person name="Wei J."/>
            <person name="Shu W."/>
            <person name="Hu C."/>
        </authorList>
    </citation>
    <scope>NUCLEOTIDE SEQUENCE [LARGE SCALE GENOMIC DNA]</scope>
    <source>
        <strain evidence="1 2">AS-A4</strain>
    </source>
</reference>
<dbReference type="Proteomes" id="UP001476950">
    <property type="component" value="Unassembled WGS sequence"/>
</dbReference>
<gene>
    <name evidence="1" type="ORF">NDI38_18860</name>
</gene>
<protein>
    <submittedName>
        <fullName evidence="1">Uncharacterized protein</fullName>
    </submittedName>
</protein>
<accession>A0ABV0KMY9</accession>